<dbReference type="AlphaFoldDB" id="A0A915ITB2"/>
<reference evidence="2" key="1">
    <citation type="submission" date="2022-11" db="UniProtKB">
        <authorList>
            <consortium name="WormBaseParasite"/>
        </authorList>
    </citation>
    <scope>IDENTIFICATION</scope>
</reference>
<protein>
    <submittedName>
        <fullName evidence="2">Uncharacterized protein</fullName>
    </submittedName>
</protein>
<dbReference type="Proteomes" id="UP000887565">
    <property type="component" value="Unplaced"/>
</dbReference>
<evidence type="ECO:0000313" key="1">
    <source>
        <dbReference type="Proteomes" id="UP000887565"/>
    </source>
</evidence>
<keyword evidence="1" id="KW-1185">Reference proteome</keyword>
<evidence type="ECO:0000313" key="2">
    <source>
        <dbReference type="WBParaSite" id="nRc.2.0.1.t17429-RA"/>
    </source>
</evidence>
<proteinExistence type="predicted"/>
<accession>A0A915ITB2</accession>
<name>A0A915ITB2_ROMCU</name>
<dbReference type="WBParaSite" id="nRc.2.0.1.t17429-RA">
    <property type="protein sequence ID" value="nRc.2.0.1.t17429-RA"/>
    <property type="gene ID" value="nRc.2.0.1.g17429"/>
</dbReference>
<organism evidence="1 2">
    <name type="scientific">Romanomermis culicivorax</name>
    <name type="common">Nematode worm</name>
    <dbReference type="NCBI Taxonomy" id="13658"/>
    <lineage>
        <taxon>Eukaryota</taxon>
        <taxon>Metazoa</taxon>
        <taxon>Ecdysozoa</taxon>
        <taxon>Nematoda</taxon>
        <taxon>Enoplea</taxon>
        <taxon>Dorylaimia</taxon>
        <taxon>Mermithida</taxon>
        <taxon>Mermithoidea</taxon>
        <taxon>Mermithidae</taxon>
        <taxon>Romanomermis</taxon>
    </lineage>
</organism>
<sequence>MADSMIGVQGLLEKFLLDQREKDIPVSRTKDRPLQTQSVGGTLPMMSTTCIANDQRLWQMEVDESEQKFTVKPAVESNVYREKWITELIAVQEQA</sequence>